<proteinExistence type="predicted"/>
<protein>
    <recommendedName>
        <fullName evidence="3">Replication factor A C-terminal domain-containing protein</fullName>
    </recommendedName>
</protein>
<dbReference type="AlphaFoldDB" id="A0A8X8BD84"/>
<sequence length="144" mass="15991">MLHYVFHLYICPTCGSSTDVFQRVKTGIQKKELVSTGDLHTYLSNSTGQEVDFLCRARMVVVLQQNEGSYVSCTGCSRKLDRSSTSFRCNKCVSPTVTGVIRYPVEQAVDAGEDNATVVVFDTEMTKLPKLETASLALEQFCIF</sequence>
<reference evidence="1 2" key="1">
    <citation type="submission" date="2020-02" db="EMBL/GenBank/DDBJ databases">
        <authorList>
            <person name="Ma Q."/>
            <person name="Huang Y."/>
            <person name="Song X."/>
            <person name="Pei D."/>
        </authorList>
    </citation>
    <scope>NUCLEOTIDE SEQUENCE [LARGE SCALE GENOMIC DNA]</scope>
    <source>
        <strain evidence="1">Sxm20200214</strain>
        <tissue evidence="1">Leaf</tissue>
    </source>
</reference>
<comment type="caution">
    <text evidence="1">The sequence shown here is derived from an EMBL/GenBank/DDBJ whole genome shotgun (WGS) entry which is preliminary data.</text>
</comment>
<organism evidence="1 2">
    <name type="scientific">Brassica carinata</name>
    <name type="common">Ethiopian mustard</name>
    <name type="synonym">Abyssinian cabbage</name>
    <dbReference type="NCBI Taxonomy" id="52824"/>
    <lineage>
        <taxon>Eukaryota</taxon>
        <taxon>Viridiplantae</taxon>
        <taxon>Streptophyta</taxon>
        <taxon>Embryophyta</taxon>
        <taxon>Tracheophyta</taxon>
        <taxon>Spermatophyta</taxon>
        <taxon>Magnoliopsida</taxon>
        <taxon>eudicotyledons</taxon>
        <taxon>Gunneridae</taxon>
        <taxon>Pentapetalae</taxon>
        <taxon>rosids</taxon>
        <taxon>malvids</taxon>
        <taxon>Brassicales</taxon>
        <taxon>Brassicaceae</taxon>
        <taxon>Brassiceae</taxon>
        <taxon>Brassica</taxon>
    </lineage>
</organism>
<dbReference type="EMBL" id="JAAMPC010000001">
    <property type="protein sequence ID" value="KAG2330427.1"/>
    <property type="molecule type" value="Genomic_DNA"/>
</dbReference>
<accession>A0A8X8BD84</accession>
<dbReference type="OrthoDB" id="1097374at2759"/>
<dbReference type="Gene3D" id="2.40.50.140">
    <property type="entry name" value="Nucleic acid-binding proteins"/>
    <property type="match status" value="1"/>
</dbReference>
<dbReference type="SUPFAM" id="SSF50249">
    <property type="entry name" value="Nucleic acid-binding proteins"/>
    <property type="match status" value="1"/>
</dbReference>
<evidence type="ECO:0000313" key="1">
    <source>
        <dbReference type="EMBL" id="KAG2330427.1"/>
    </source>
</evidence>
<dbReference type="InterPro" id="IPR012340">
    <property type="entry name" value="NA-bd_OB-fold"/>
</dbReference>
<keyword evidence="2" id="KW-1185">Reference proteome</keyword>
<dbReference type="Proteomes" id="UP000886595">
    <property type="component" value="Unassembled WGS sequence"/>
</dbReference>
<gene>
    <name evidence="1" type="ORF">Bca52824_001607</name>
</gene>
<evidence type="ECO:0000313" key="2">
    <source>
        <dbReference type="Proteomes" id="UP000886595"/>
    </source>
</evidence>
<evidence type="ECO:0008006" key="3">
    <source>
        <dbReference type="Google" id="ProtNLM"/>
    </source>
</evidence>
<name>A0A8X8BD84_BRACI</name>